<dbReference type="GO" id="GO:0015630">
    <property type="term" value="C:microtubule cytoskeleton"/>
    <property type="evidence" value="ECO:0007669"/>
    <property type="project" value="TreeGrafter"/>
</dbReference>
<keyword evidence="4" id="KW-1185">Reference proteome</keyword>
<evidence type="ECO:0000256" key="2">
    <source>
        <dbReference type="ARBA" id="ARBA00023054"/>
    </source>
</evidence>
<feature type="region of interest" description="Disordered" evidence="3">
    <location>
        <begin position="21"/>
        <end position="69"/>
    </location>
</feature>
<dbReference type="RefSeq" id="XP_026092320.1">
    <property type="nucleotide sequence ID" value="XM_026236535.1"/>
</dbReference>
<dbReference type="PANTHER" id="PTHR15073:SF4">
    <property type="entry name" value="ENSCONSIN"/>
    <property type="match status" value="1"/>
</dbReference>
<feature type="compositionally biased region" description="Basic and acidic residues" evidence="3">
    <location>
        <begin position="118"/>
        <end position="156"/>
    </location>
</feature>
<gene>
    <name evidence="5" type="primary">LOC113065299</name>
</gene>
<dbReference type="AlphaFoldDB" id="A0A6P6M6G2"/>
<reference evidence="5" key="1">
    <citation type="submission" date="2025-08" db="UniProtKB">
        <authorList>
            <consortium name="RefSeq"/>
        </authorList>
    </citation>
    <scope>IDENTIFICATION</scope>
    <source>
        <strain evidence="5">Wakin</strain>
        <tissue evidence="5">Muscle</tissue>
    </source>
</reference>
<comment type="similarity">
    <text evidence="1">Belongs to the MAP7 family.</text>
</comment>
<dbReference type="GeneID" id="113065299"/>
<keyword evidence="2" id="KW-0175">Coiled coil</keyword>
<dbReference type="Proteomes" id="UP000515129">
    <property type="component" value="Chromosome 48"/>
</dbReference>
<evidence type="ECO:0000256" key="3">
    <source>
        <dbReference type="SAM" id="MobiDB-lite"/>
    </source>
</evidence>
<evidence type="ECO:0000313" key="5">
    <source>
        <dbReference type="RefSeq" id="XP_026092320.1"/>
    </source>
</evidence>
<accession>A0A6P6M6G2</accession>
<dbReference type="InterPro" id="IPR051483">
    <property type="entry name" value="MAP7_domain-containing"/>
</dbReference>
<dbReference type="KEGG" id="caua:113065299"/>
<dbReference type="PANTHER" id="PTHR15073">
    <property type="entry name" value="MICROTUBULE-ASSOCIATED PROTEIN"/>
    <property type="match status" value="1"/>
</dbReference>
<evidence type="ECO:0000313" key="4">
    <source>
        <dbReference type="Proteomes" id="UP000515129"/>
    </source>
</evidence>
<feature type="region of interest" description="Disordered" evidence="3">
    <location>
        <begin position="118"/>
        <end position="162"/>
    </location>
</feature>
<dbReference type="OrthoDB" id="8948920at2759"/>
<sequence>MPAPLRMRRRGACRSAIPSLSTIAEEEEGQRSCKRQGKGGGSDYLLRADEKSSWSQPDSSASGQYTYTIPSPTDIHIVTRPEPLTLKIDERQRLARERREELEKQNAVRDSKWIEREERSRQFHERQLEERRKKLDEQRDKEDRRRAAVEENDGRNWRRRRSGMRLLSGGPWRGVRESGRSPTLELGWNNLY</sequence>
<name>A0A6P6M6G2_CARAU</name>
<feature type="compositionally biased region" description="Polar residues" evidence="3">
    <location>
        <begin position="53"/>
        <end position="69"/>
    </location>
</feature>
<protein>
    <submittedName>
        <fullName evidence="5">Ensconsin-like</fullName>
    </submittedName>
</protein>
<dbReference type="GO" id="GO:0000226">
    <property type="term" value="P:microtubule cytoskeleton organization"/>
    <property type="evidence" value="ECO:0007669"/>
    <property type="project" value="TreeGrafter"/>
</dbReference>
<organism evidence="4 5">
    <name type="scientific">Carassius auratus</name>
    <name type="common">Goldfish</name>
    <dbReference type="NCBI Taxonomy" id="7957"/>
    <lineage>
        <taxon>Eukaryota</taxon>
        <taxon>Metazoa</taxon>
        <taxon>Chordata</taxon>
        <taxon>Craniata</taxon>
        <taxon>Vertebrata</taxon>
        <taxon>Euteleostomi</taxon>
        <taxon>Actinopterygii</taxon>
        <taxon>Neopterygii</taxon>
        <taxon>Teleostei</taxon>
        <taxon>Ostariophysi</taxon>
        <taxon>Cypriniformes</taxon>
        <taxon>Cyprinidae</taxon>
        <taxon>Cyprininae</taxon>
        <taxon>Carassius</taxon>
    </lineage>
</organism>
<evidence type="ECO:0000256" key="1">
    <source>
        <dbReference type="ARBA" id="ARBA00007525"/>
    </source>
</evidence>
<proteinExistence type="inferred from homology"/>